<dbReference type="EMBL" id="JAKWFO010000008">
    <property type="protein sequence ID" value="KAI9633677.1"/>
    <property type="molecule type" value="Genomic_DNA"/>
</dbReference>
<feature type="region of interest" description="Disordered" evidence="8">
    <location>
        <begin position="465"/>
        <end position="487"/>
    </location>
</feature>
<keyword evidence="6" id="KW-1133">Transmembrane helix</keyword>
<dbReference type="GO" id="GO:0016020">
    <property type="term" value="C:membrane"/>
    <property type="evidence" value="ECO:0007669"/>
    <property type="project" value="UniProtKB-SubCell"/>
</dbReference>
<keyword evidence="5" id="KW-0812">Transmembrane</keyword>
<dbReference type="GO" id="GO:0016757">
    <property type="term" value="F:glycosyltransferase activity"/>
    <property type="evidence" value="ECO:0007669"/>
    <property type="project" value="UniProtKB-KW"/>
</dbReference>
<evidence type="ECO:0000256" key="7">
    <source>
        <dbReference type="ARBA" id="ARBA00023136"/>
    </source>
</evidence>
<keyword evidence="7" id="KW-0472">Membrane</keyword>
<keyword evidence="10" id="KW-1185">Reference proteome</keyword>
<gene>
    <name evidence="9" type="ORF">MKK02DRAFT_28466</name>
</gene>
<keyword evidence="3" id="KW-0328">Glycosyltransferase</keyword>
<evidence type="ECO:0000256" key="6">
    <source>
        <dbReference type="ARBA" id="ARBA00022989"/>
    </source>
</evidence>
<dbReference type="InterPro" id="IPR008166">
    <property type="entry name" value="Glyco_transf_92"/>
</dbReference>
<evidence type="ECO:0000313" key="10">
    <source>
        <dbReference type="Proteomes" id="UP001164286"/>
    </source>
</evidence>
<dbReference type="GeneID" id="77726768"/>
<comment type="similarity">
    <text evidence="2">Belongs to the glycosyltransferase 92 family.</text>
</comment>
<dbReference type="GO" id="GO:0005737">
    <property type="term" value="C:cytoplasm"/>
    <property type="evidence" value="ECO:0007669"/>
    <property type="project" value="TreeGrafter"/>
</dbReference>
<name>A0AA38H387_9TREE</name>
<protein>
    <recommendedName>
        <fullName evidence="11">Glycosyltransferase family 92 protein</fullName>
    </recommendedName>
</protein>
<dbReference type="Proteomes" id="UP001164286">
    <property type="component" value="Unassembled WGS sequence"/>
</dbReference>
<organism evidence="9 10">
    <name type="scientific">Dioszegia hungarica</name>
    <dbReference type="NCBI Taxonomy" id="4972"/>
    <lineage>
        <taxon>Eukaryota</taxon>
        <taxon>Fungi</taxon>
        <taxon>Dikarya</taxon>
        <taxon>Basidiomycota</taxon>
        <taxon>Agaricomycotina</taxon>
        <taxon>Tremellomycetes</taxon>
        <taxon>Tremellales</taxon>
        <taxon>Bulleribasidiaceae</taxon>
        <taxon>Dioszegia</taxon>
    </lineage>
</organism>
<dbReference type="RefSeq" id="XP_052943454.1">
    <property type="nucleotide sequence ID" value="XM_053087563.1"/>
</dbReference>
<dbReference type="Pfam" id="PF01697">
    <property type="entry name" value="Glyco_transf_92"/>
    <property type="match status" value="1"/>
</dbReference>
<dbReference type="PANTHER" id="PTHR21461">
    <property type="entry name" value="GLYCOSYLTRANSFERASE FAMILY 92 PROTEIN"/>
    <property type="match status" value="1"/>
</dbReference>
<reference evidence="9" key="1">
    <citation type="journal article" date="2022" name="G3 (Bethesda)">
        <title>High quality genome of the basidiomycete yeast Dioszegia hungarica PDD-24b-2 isolated from cloud water.</title>
        <authorList>
            <person name="Jarrige D."/>
            <person name="Haridas S."/>
            <person name="Bleykasten-Grosshans C."/>
            <person name="Joly M."/>
            <person name="Nadalig T."/>
            <person name="Sancelme M."/>
            <person name="Vuilleumier S."/>
            <person name="Grigoriev I.V."/>
            <person name="Amato P."/>
            <person name="Bringel F."/>
        </authorList>
    </citation>
    <scope>NUCLEOTIDE SEQUENCE</scope>
    <source>
        <strain evidence="9">PDD-24b-2</strain>
    </source>
</reference>
<proteinExistence type="inferred from homology"/>
<keyword evidence="4" id="KW-0808">Transferase</keyword>
<sequence>MLPTSFALPLPVRSVIRSPIFILACVFVVVLHLEFHHATVSDLLGQDQSLLTQLASHARPAPFTAHSEAPYGPYGLRHDYYFFPIRGTDDETLNLITSFHTQQTWPLQPEAEIWCRGNLDSEWSLAFLAQDKVDPERRIFRLQCQARGDFATIQMRTPNASTKTIIVPLDTIRPRTVSASHPGPYLVAMTMVSGWSTQLARWIEYQLLHGVEEVYIYDNSFNNNSTFRANLEPYTSTGQVHIIPWHRSLFEGGYDWSGQQHFATNHIVRSMEGYARWVLLTDIDELPSFSPNATDTASTAVNFQYRDHLIAAESAAPDIRELAMPNCFATAEPYVVPVPDRPAARAESSPSVLSVPGIGILDLVPTPMYRFVRCHNYSYRSKIFVRPEQTQVMAIHFASVGKGSVNVQDPATGLWLMHMSDHIFENDGEQLRVDLREVADAVTEALLLRYGGSVTSAEDLAKEEVMEGSAPEGETREEVAVEGGPNV</sequence>
<evidence type="ECO:0000256" key="3">
    <source>
        <dbReference type="ARBA" id="ARBA00022676"/>
    </source>
</evidence>
<evidence type="ECO:0008006" key="11">
    <source>
        <dbReference type="Google" id="ProtNLM"/>
    </source>
</evidence>
<comment type="caution">
    <text evidence="9">The sequence shown here is derived from an EMBL/GenBank/DDBJ whole genome shotgun (WGS) entry which is preliminary data.</text>
</comment>
<evidence type="ECO:0000256" key="8">
    <source>
        <dbReference type="SAM" id="MobiDB-lite"/>
    </source>
</evidence>
<accession>A0AA38H387</accession>
<evidence type="ECO:0000256" key="5">
    <source>
        <dbReference type="ARBA" id="ARBA00022692"/>
    </source>
</evidence>
<dbReference type="AlphaFoldDB" id="A0AA38H387"/>
<evidence type="ECO:0000256" key="2">
    <source>
        <dbReference type="ARBA" id="ARBA00007647"/>
    </source>
</evidence>
<evidence type="ECO:0000313" key="9">
    <source>
        <dbReference type="EMBL" id="KAI9633677.1"/>
    </source>
</evidence>
<comment type="subcellular location">
    <subcellularLocation>
        <location evidence="1">Membrane</location>
        <topology evidence="1">Single-pass membrane protein</topology>
    </subcellularLocation>
</comment>
<evidence type="ECO:0000256" key="1">
    <source>
        <dbReference type="ARBA" id="ARBA00004167"/>
    </source>
</evidence>
<dbReference type="PANTHER" id="PTHR21461:SF69">
    <property type="entry name" value="GLYCOSYLTRANSFERASE FAMILY 92 PROTEIN"/>
    <property type="match status" value="1"/>
</dbReference>
<evidence type="ECO:0000256" key="4">
    <source>
        <dbReference type="ARBA" id="ARBA00022679"/>
    </source>
</evidence>